<dbReference type="Proteomes" id="UP000694867">
    <property type="component" value="Unplaced"/>
</dbReference>
<keyword evidence="1" id="KW-0472">Membrane</keyword>
<keyword evidence="1" id="KW-0812">Transmembrane</keyword>
<organism evidence="3 4">
    <name type="scientific">Galendromus occidentalis</name>
    <name type="common">western predatory mite</name>
    <dbReference type="NCBI Taxonomy" id="34638"/>
    <lineage>
        <taxon>Eukaryota</taxon>
        <taxon>Metazoa</taxon>
        <taxon>Ecdysozoa</taxon>
        <taxon>Arthropoda</taxon>
        <taxon>Chelicerata</taxon>
        <taxon>Arachnida</taxon>
        <taxon>Acari</taxon>
        <taxon>Parasitiformes</taxon>
        <taxon>Mesostigmata</taxon>
        <taxon>Gamasina</taxon>
        <taxon>Phytoseioidea</taxon>
        <taxon>Phytoseiidae</taxon>
        <taxon>Typhlodrominae</taxon>
        <taxon>Galendromus</taxon>
    </lineage>
</organism>
<dbReference type="RefSeq" id="XP_003746657.1">
    <property type="nucleotide sequence ID" value="XM_003746609.2"/>
</dbReference>
<evidence type="ECO:0000313" key="4">
    <source>
        <dbReference type="RefSeq" id="XP_003746657.1"/>
    </source>
</evidence>
<keyword evidence="3" id="KW-1185">Reference proteome</keyword>
<feature type="transmembrane region" description="Helical" evidence="1">
    <location>
        <begin position="159"/>
        <end position="181"/>
    </location>
</feature>
<dbReference type="GeneID" id="100897788"/>
<protein>
    <submittedName>
        <fullName evidence="4">Uncharacterized protein LOC100897788</fullName>
    </submittedName>
</protein>
<accession>A0AAJ6QWZ5</accession>
<sequence length="245" mass="26982">MIIETSLLVFAVSGLCGSVYSSPSFPSKRETSSGPAARGEQLCDEGYFNLNSRARLSFRRDAFARSHSERTSQIHCIDCGASGIPEEVHCFNTDLTWNSDSAWTCEAEFPDEKSRVETSLIECVSAFRGIFELRKCVQQDSCVVSLSPRGRSRDTGKKGLIPIIVLALGLIGIVAVLVLYLRVKESRSVSPITVRSQSQMEAPRTEFTRAHELNLMRESDSITPSAPPDYDAPPAYESCVKSFLS</sequence>
<dbReference type="KEGG" id="goe:100897788"/>
<evidence type="ECO:0000313" key="3">
    <source>
        <dbReference type="Proteomes" id="UP000694867"/>
    </source>
</evidence>
<reference evidence="4" key="1">
    <citation type="submission" date="2025-08" db="UniProtKB">
        <authorList>
            <consortium name="RefSeq"/>
        </authorList>
    </citation>
    <scope>IDENTIFICATION</scope>
</reference>
<name>A0AAJ6QWZ5_9ACAR</name>
<keyword evidence="2" id="KW-0732">Signal</keyword>
<dbReference type="AlphaFoldDB" id="A0AAJ6QWZ5"/>
<feature type="signal peptide" evidence="2">
    <location>
        <begin position="1"/>
        <end position="21"/>
    </location>
</feature>
<keyword evidence="1" id="KW-1133">Transmembrane helix</keyword>
<gene>
    <name evidence="4" type="primary">LOC100897788</name>
</gene>
<evidence type="ECO:0000256" key="1">
    <source>
        <dbReference type="SAM" id="Phobius"/>
    </source>
</evidence>
<feature type="chain" id="PRO_5042479961" evidence="2">
    <location>
        <begin position="22"/>
        <end position="245"/>
    </location>
</feature>
<evidence type="ECO:0000256" key="2">
    <source>
        <dbReference type="SAM" id="SignalP"/>
    </source>
</evidence>
<proteinExistence type="predicted"/>